<evidence type="ECO:0000313" key="3">
    <source>
        <dbReference type="EMBL" id="SSX29948.1"/>
    </source>
</evidence>
<gene>
    <name evidence="2" type="primary">CSON001910</name>
</gene>
<proteinExistence type="predicted"/>
<reference evidence="2" key="1">
    <citation type="submission" date="2018-04" db="EMBL/GenBank/DDBJ databases">
        <authorList>
            <person name="Go L.Y."/>
            <person name="Mitchell J.A."/>
        </authorList>
    </citation>
    <scope>NUCLEOTIDE SEQUENCE</scope>
    <source>
        <tissue evidence="2">Whole organism</tissue>
    </source>
</reference>
<dbReference type="VEuPathDB" id="VectorBase:CSON001910"/>
<evidence type="ECO:0000256" key="1">
    <source>
        <dbReference type="SAM" id="MobiDB-lite"/>
    </source>
</evidence>
<evidence type="ECO:0000313" key="2">
    <source>
        <dbReference type="EMBL" id="SSX10260.1"/>
    </source>
</evidence>
<feature type="compositionally biased region" description="Low complexity" evidence="1">
    <location>
        <begin position="91"/>
        <end position="100"/>
    </location>
</feature>
<protein>
    <submittedName>
        <fullName evidence="2">CSON001910 protein</fullName>
    </submittedName>
</protein>
<reference evidence="3" key="2">
    <citation type="submission" date="2018-07" db="EMBL/GenBank/DDBJ databases">
        <authorList>
            <person name="Quirk P.G."/>
            <person name="Krulwich T.A."/>
        </authorList>
    </citation>
    <scope>NUCLEOTIDE SEQUENCE</scope>
</reference>
<accession>A0A336KZG4</accession>
<name>A0A336KZG4_CULSO</name>
<feature type="region of interest" description="Disordered" evidence="1">
    <location>
        <begin position="83"/>
        <end position="125"/>
    </location>
</feature>
<dbReference type="EMBL" id="UFQT01001311">
    <property type="protein sequence ID" value="SSX29948.1"/>
    <property type="molecule type" value="Genomic_DNA"/>
</dbReference>
<feature type="compositionally biased region" description="Basic and acidic residues" evidence="1">
    <location>
        <begin position="113"/>
        <end position="125"/>
    </location>
</feature>
<organism evidence="2">
    <name type="scientific">Culicoides sonorensis</name>
    <name type="common">Biting midge</name>
    <dbReference type="NCBI Taxonomy" id="179676"/>
    <lineage>
        <taxon>Eukaryota</taxon>
        <taxon>Metazoa</taxon>
        <taxon>Ecdysozoa</taxon>
        <taxon>Arthropoda</taxon>
        <taxon>Hexapoda</taxon>
        <taxon>Insecta</taxon>
        <taxon>Pterygota</taxon>
        <taxon>Neoptera</taxon>
        <taxon>Endopterygota</taxon>
        <taxon>Diptera</taxon>
        <taxon>Nematocera</taxon>
        <taxon>Chironomoidea</taxon>
        <taxon>Ceratopogonidae</taxon>
        <taxon>Ceratopogoninae</taxon>
        <taxon>Culicoides</taxon>
        <taxon>Monoculicoides</taxon>
    </lineage>
</organism>
<sequence>MSISERAPSIEFPGSVGGQQAEWAIKGPAKLKYTQLFNDRTRNGLLTGAYARGIFMRKNSNHTSTGACSPLFQKVTSRNESIVGSRHESVSSRGAGAVVSDIDAMGLPNSTSFEDKRKENFDKGQAELDRRRKLIEDAKRKELEKRQRKDREETEKLENARIKAELKTQQ</sequence>
<dbReference type="AlphaFoldDB" id="A0A336KZG4"/>
<dbReference type="EMBL" id="UFQS01001311">
    <property type="protein sequence ID" value="SSX10260.1"/>
    <property type="molecule type" value="Genomic_DNA"/>
</dbReference>